<comment type="caution">
    <text evidence="1">The sequence shown here is derived from an EMBL/GenBank/DDBJ whole genome shotgun (WGS) entry which is preliminary data.</text>
</comment>
<proteinExistence type="predicted"/>
<protein>
    <recommendedName>
        <fullName evidence="3">Mur ligase central domain-containing protein</fullName>
    </recommendedName>
</protein>
<dbReference type="AlphaFoldDB" id="A0A1F4UM05"/>
<accession>A0A1F4UM05</accession>
<evidence type="ECO:0000313" key="1">
    <source>
        <dbReference type="EMBL" id="OGC45882.1"/>
    </source>
</evidence>
<organism evidence="1 2">
    <name type="scientific">candidate division WWE3 bacterium RBG_19FT_COMBO_34_6</name>
    <dbReference type="NCBI Taxonomy" id="1802612"/>
    <lineage>
        <taxon>Bacteria</taxon>
        <taxon>Katanobacteria</taxon>
    </lineage>
</organism>
<evidence type="ECO:0000313" key="2">
    <source>
        <dbReference type="Proteomes" id="UP000178615"/>
    </source>
</evidence>
<name>A0A1F4UM05_UNCKA</name>
<dbReference type="Proteomes" id="UP000178615">
    <property type="component" value="Unassembled WGS sequence"/>
</dbReference>
<gene>
    <name evidence="1" type="ORF">A2V49_04185</name>
</gene>
<sequence length="291" mass="33740">MKKLLRTMLRNELKKQSIKTLKKHEITTLAVMGDGQTSLVREILYQVLKTKFPVRRNLEMSDLEFSVPLTILGIQAYPSNIYGWIKILIKNIIIQKKIKPYKHFLVLELSAVNKQILEYWLEITKPEVALIAGGVPIDISKYNFKKLVKISSNGNGDLLGSFKIAVMQIAKFYKIDENVVENTFLEKNLPNSKIRFFPGYNNSFIIDATHFHRPIPLESAIDIIENPNVKKIIFTNIKSDLLYLRKKGVIKSWIINPKKYEPQNEDVIVIRGQRPDKLEDLQNIFMKRSNE</sequence>
<evidence type="ECO:0008006" key="3">
    <source>
        <dbReference type="Google" id="ProtNLM"/>
    </source>
</evidence>
<reference evidence="1 2" key="1">
    <citation type="journal article" date="2016" name="Nat. Commun.">
        <title>Thousands of microbial genomes shed light on interconnected biogeochemical processes in an aquifer system.</title>
        <authorList>
            <person name="Anantharaman K."/>
            <person name="Brown C.T."/>
            <person name="Hug L.A."/>
            <person name="Sharon I."/>
            <person name="Castelle C.J."/>
            <person name="Probst A.J."/>
            <person name="Thomas B.C."/>
            <person name="Singh A."/>
            <person name="Wilkins M.J."/>
            <person name="Karaoz U."/>
            <person name="Brodie E.L."/>
            <person name="Williams K.H."/>
            <person name="Hubbard S.S."/>
            <person name="Banfield J.F."/>
        </authorList>
    </citation>
    <scope>NUCLEOTIDE SEQUENCE [LARGE SCALE GENOMIC DNA]</scope>
</reference>
<dbReference type="EMBL" id="MEUV01000020">
    <property type="protein sequence ID" value="OGC45882.1"/>
    <property type="molecule type" value="Genomic_DNA"/>
</dbReference>